<feature type="chain" id="PRO_5019210241" description="protein disulfide-isomerase" evidence="12">
    <location>
        <begin position="21"/>
        <end position="274"/>
    </location>
</feature>
<keyword evidence="5 12" id="KW-0732">Signal</keyword>
<evidence type="ECO:0000256" key="6">
    <source>
        <dbReference type="ARBA" id="ARBA00022737"/>
    </source>
</evidence>
<dbReference type="PRINTS" id="PR00421">
    <property type="entry name" value="THIOREDOXIN"/>
</dbReference>
<gene>
    <name evidence="14" type="ORF">B4U80_00785</name>
</gene>
<dbReference type="NCBIfam" id="TIGR01126">
    <property type="entry name" value="pdi_dom"/>
    <property type="match status" value="1"/>
</dbReference>
<evidence type="ECO:0000256" key="5">
    <source>
        <dbReference type="ARBA" id="ARBA00022729"/>
    </source>
</evidence>
<feature type="non-terminal residue" evidence="14">
    <location>
        <position position="274"/>
    </location>
</feature>
<name>A0A443SU61_9ACAR</name>
<dbReference type="InterPro" id="IPR013766">
    <property type="entry name" value="Thioredoxin_domain"/>
</dbReference>
<dbReference type="Pfam" id="PF13848">
    <property type="entry name" value="Thioredoxin_6"/>
    <property type="match status" value="1"/>
</dbReference>
<reference evidence="14 15" key="1">
    <citation type="journal article" date="2018" name="Gigascience">
        <title>Genomes of trombidid mites reveal novel predicted allergens and laterally-transferred genes associated with secondary metabolism.</title>
        <authorList>
            <person name="Dong X."/>
            <person name="Chaisiri K."/>
            <person name="Xia D."/>
            <person name="Armstrong S.D."/>
            <person name="Fang Y."/>
            <person name="Donnelly M.J."/>
            <person name="Kadowaki T."/>
            <person name="McGarry J.W."/>
            <person name="Darby A.C."/>
            <person name="Makepeace B.L."/>
        </authorList>
    </citation>
    <scope>NUCLEOTIDE SEQUENCE [LARGE SCALE GENOMIC DNA]</scope>
    <source>
        <strain evidence="14">UoL-UT</strain>
    </source>
</reference>
<dbReference type="Gene3D" id="3.40.30.10">
    <property type="entry name" value="Glutaredoxin"/>
    <property type="match status" value="2"/>
</dbReference>
<evidence type="ECO:0000256" key="1">
    <source>
        <dbReference type="ARBA" id="ARBA00001182"/>
    </source>
</evidence>
<dbReference type="PANTHER" id="PTHR18929">
    <property type="entry name" value="PROTEIN DISULFIDE ISOMERASE"/>
    <property type="match status" value="1"/>
</dbReference>
<dbReference type="PANTHER" id="PTHR18929:SF132">
    <property type="entry name" value="PROTEIN DISULFIDE-ISOMERASE A3"/>
    <property type="match status" value="1"/>
</dbReference>
<keyword evidence="9 14" id="KW-0413">Isomerase</keyword>
<evidence type="ECO:0000256" key="9">
    <source>
        <dbReference type="ARBA" id="ARBA00023235"/>
    </source>
</evidence>
<evidence type="ECO:0000256" key="2">
    <source>
        <dbReference type="ARBA" id="ARBA00004319"/>
    </source>
</evidence>
<comment type="caution">
    <text evidence="14">The sequence shown here is derived from an EMBL/GenBank/DDBJ whole genome shotgun (WGS) entry which is preliminary data.</text>
</comment>
<comment type="catalytic activity">
    <reaction evidence="1">
        <text>Catalyzes the rearrangement of -S-S- bonds in proteins.</text>
        <dbReference type="EC" id="5.3.4.1"/>
    </reaction>
</comment>
<dbReference type="OrthoDB" id="427280at2759"/>
<keyword evidence="8" id="KW-1015">Disulfide bond</keyword>
<dbReference type="GO" id="GO:0034976">
    <property type="term" value="P:response to endoplasmic reticulum stress"/>
    <property type="evidence" value="ECO:0007669"/>
    <property type="project" value="TreeGrafter"/>
</dbReference>
<evidence type="ECO:0000256" key="10">
    <source>
        <dbReference type="ARBA" id="ARBA00023284"/>
    </source>
</evidence>
<sequence length="274" mass="30332">MRKSFTNAFYFLALFAVVKCSDVVDLSDHDSAAFKSKVASLGKTVLVEFFAPWCGHCKRLAPEYEDAATRLKSNDPPVPLAKVDCTAESGGKDLCNEFGVSGYPTLKIFKEGEFNSEYNGPRDRDGIVKYMINQVGDPSKEHQSFAALNEYLGKAVDVVVVGVFKSESDDLAAKFHKSADRMRESVTFSHVYTSAAKDSASVVKAFKGTSVSAPAIVLVRPEAMKNKFESNAVVFDDSKSLDEWIPNNYHGLVGHRTQNNMQDFKPPYILCYYD</sequence>
<dbReference type="Proteomes" id="UP000288716">
    <property type="component" value="Unassembled WGS sequence"/>
</dbReference>
<dbReference type="PROSITE" id="PS00194">
    <property type="entry name" value="THIOREDOXIN_1"/>
    <property type="match status" value="1"/>
</dbReference>
<keyword evidence="10" id="KW-0676">Redox-active center</keyword>
<evidence type="ECO:0000256" key="7">
    <source>
        <dbReference type="ARBA" id="ARBA00022824"/>
    </source>
</evidence>
<dbReference type="STRING" id="299467.A0A443SU61"/>
<evidence type="ECO:0000313" key="15">
    <source>
        <dbReference type="Proteomes" id="UP000288716"/>
    </source>
</evidence>
<dbReference type="VEuPathDB" id="VectorBase:LDEU000967"/>
<dbReference type="EMBL" id="NCKV01000278">
    <property type="protein sequence ID" value="RWS31075.1"/>
    <property type="molecule type" value="Genomic_DNA"/>
</dbReference>
<evidence type="ECO:0000313" key="14">
    <source>
        <dbReference type="EMBL" id="RWS31075.1"/>
    </source>
</evidence>
<dbReference type="FunFam" id="3.40.30.10:FF:000017">
    <property type="entry name" value="Protein disulfide-isomerase A4"/>
    <property type="match status" value="1"/>
</dbReference>
<proteinExistence type="inferred from homology"/>
<dbReference type="InterPro" id="IPR017937">
    <property type="entry name" value="Thioredoxin_CS"/>
</dbReference>
<accession>A0A443SU61</accession>
<evidence type="ECO:0000256" key="12">
    <source>
        <dbReference type="SAM" id="SignalP"/>
    </source>
</evidence>
<evidence type="ECO:0000256" key="11">
    <source>
        <dbReference type="RuleBase" id="RU004208"/>
    </source>
</evidence>
<evidence type="ECO:0000259" key="13">
    <source>
        <dbReference type="PROSITE" id="PS51352"/>
    </source>
</evidence>
<comment type="subcellular location">
    <subcellularLocation>
        <location evidence="2">Endoplasmic reticulum lumen</location>
    </subcellularLocation>
</comment>
<keyword evidence="7" id="KW-0256">Endoplasmic reticulum</keyword>
<evidence type="ECO:0000256" key="4">
    <source>
        <dbReference type="ARBA" id="ARBA00012723"/>
    </source>
</evidence>
<dbReference type="CDD" id="cd02961">
    <property type="entry name" value="PDI_a_family"/>
    <property type="match status" value="1"/>
</dbReference>
<dbReference type="GO" id="GO:0005788">
    <property type="term" value="C:endoplasmic reticulum lumen"/>
    <property type="evidence" value="ECO:0007669"/>
    <property type="project" value="UniProtKB-SubCell"/>
</dbReference>
<dbReference type="PROSITE" id="PS51352">
    <property type="entry name" value="THIOREDOXIN_2"/>
    <property type="match status" value="1"/>
</dbReference>
<dbReference type="AlphaFoldDB" id="A0A443SU61"/>
<dbReference type="Pfam" id="PF00085">
    <property type="entry name" value="Thioredoxin"/>
    <property type="match status" value="1"/>
</dbReference>
<dbReference type="GO" id="GO:0006457">
    <property type="term" value="P:protein folding"/>
    <property type="evidence" value="ECO:0007669"/>
    <property type="project" value="TreeGrafter"/>
</dbReference>
<evidence type="ECO:0000256" key="8">
    <source>
        <dbReference type="ARBA" id="ARBA00023157"/>
    </source>
</evidence>
<dbReference type="GO" id="GO:0003756">
    <property type="term" value="F:protein disulfide isomerase activity"/>
    <property type="evidence" value="ECO:0007669"/>
    <property type="project" value="UniProtKB-EC"/>
</dbReference>
<keyword evidence="15" id="KW-1185">Reference proteome</keyword>
<dbReference type="InterPro" id="IPR036249">
    <property type="entry name" value="Thioredoxin-like_sf"/>
</dbReference>
<keyword evidence="6" id="KW-0677">Repeat</keyword>
<dbReference type="SUPFAM" id="SSF52833">
    <property type="entry name" value="Thioredoxin-like"/>
    <property type="match status" value="2"/>
</dbReference>
<feature type="signal peptide" evidence="12">
    <location>
        <begin position="1"/>
        <end position="20"/>
    </location>
</feature>
<evidence type="ECO:0000256" key="3">
    <source>
        <dbReference type="ARBA" id="ARBA00006347"/>
    </source>
</evidence>
<dbReference type="EC" id="5.3.4.1" evidence="4"/>
<feature type="domain" description="Thioredoxin" evidence="13">
    <location>
        <begin position="1"/>
        <end position="153"/>
    </location>
</feature>
<organism evidence="14 15">
    <name type="scientific">Leptotrombidium deliense</name>
    <dbReference type="NCBI Taxonomy" id="299467"/>
    <lineage>
        <taxon>Eukaryota</taxon>
        <taxon>Metazoa</taxon>
        <taxon>Ecdysozoa</taxon>
        <taxon>Arthropoda</taxon>
        <taxon>Chelicerata</taxon>
        <taxon>Arachnida</taxon>
        <taxon>Acari</taxon>
        <taxon>Acariformes</taxon>
        <taxon>Trombidiformes</taxon>
        <taxon>Prostigmata</taxon>
        <taxon>Anystina</taxon>
        <taxon>Parasitengona</taxon>
        <taxon>Trombiculoidea</taxon>
        <taxon>Trombiculidae</taxon>
        <taxon>Leptotrombidium</taxon>
    </lineage>
</organism>
<comment type="similarity">
    <text evidence="3 11">Belongs to the protein disulfide isomerase family.</text>
</comment>
<dbReference type="InterPro" id="IPR005788">
    <property type="entry name" value="PDI_thioredoxin-like_dom"/>
</dbReference>
<protein>
    <recommendedName>
        <fullName evidence="4">protein disulfide-isomerase</fullName>
        <ecNumber evidence="4">5.3.4.1</ecNumber>
    </recommendedName>
</protein>